<protein>
    <submittedName>
        <fullName evidence="6">Uncharacterized protein</fullName>
    </submittedName>
</protein>
<keyword evidence="5" id="KW-1133">Transmembrane helix</keyword>
<sequence>MKPSQSLATPPSSVPPWRGDLERLNIFAAQGNVDAGEKLFRALEAQVPQEGRRTLFNTMLKACANAGQYTLAQAYYQEMLQNGIAPNSRTFGKLMEAATKAGSPRQEAERWFSELVKVGLEVFNDPWAFAATQAMQSGYPQSEANGYGAAHQPGYGGYQDTYAANKSPFGRSQRKTVNLAALAMCLLLPWLLFTAVFTVHALTMQYDDKDLVQVIDMAAVAWVVLLGYSAFQNWRREDGQPLWYIFLFASSALALFLAITLGNVNYVTNTVPFLDAGNMNDYMNVSPKEYKGNQLMDAGRIHFSADAKLDLTKSMGFKNLDTYCVVPITVGSTAGGPEQLENYDFWAIGTNCCSGHVADFHCGEYNNVAAHAGLRLMKDEMRSYFRLAVQQAEARRWAIWFASVTPLEKDAPLAEQPLFRQLDAMSEAHASARPARGSTNAHVDRSTAGQPAGAEVAAQGSASASARLGLALFAGAAATVGCRRSQKQKHRCLVFRRATDDEDAERQLRELEEEMEALEDATEDEMEEGATGRQAALDAKAYAEAILALDSDEHRNGRYPVARPCSTATQCPR</sequence>
<dbReference type="AlphaFoldDB" id="A0A813LZS6"/>
<feature type="repeat" description="PPR" evidence="2">
    <location>
        <begin position="87"/>
        <end position="122"/>
    </location>
</feature>
<proteinExistence type="predicted"/>
<feature type="transmembrane region" description="Helical" evidence="5">
    <location>
        <begin position="243"/>
        <end position="262"/>
    </location>
</feature>
<dbReference type="EMBL" id="CAJNNW010036711">
    <property type="protein sequence ID" value="CAE8736953.1"/>
    <property type="molecule type" value="Genomic_DNA"/>
</dbReference>
<dbReference type="InterPro" id="IPR011990">
    <property type="entry name" value="TPR-like_helical_dom_sf"/>
</dbReference>
<feature type="coiled-coil region" evidence="3">
    <location>
        <begin position="501"/>
        <end position="528"/>
    </location>
</feature>
<feature type="transmembrane region" description="Helical" evidence="5">
    <location>
        <begin position="211"/>
        <end position="231"/>
    </location>
</feature>
<dbReference type="Proteomes" id="UP000626109">
    <property type="component" value="Unassembled WGS sequence"/>
</dbReference>
<keyword evidence="3" id="KW-0175">Coiled coil</keyword>
<keyword evidence="5" id="KW-0812">Transmembrane</keyword>
<dbReference type="PANTHER" id="PTHR47447:SF17">
    <property type="entry name" value="OS12G0638900 PROTEIN"/>
    <property type="match status" value="1"/>
</dbReference>
<keyword evidence="5" id="KW-0472">Membrane</keyword>
<evidence type="ECO:0000256" key="2">
    <source>
        <dbReference type="PROSITE-ProRule" id="PRU00708"/>
    </source>
</evidence>
<dbReference type="PANTHER" id="PTHR47447">
    <property type="entry name" value="OS03G0856100 PROTEIN"/>
    <property type="match status" value="1"/>
</dbReference>
<dbReference type="Pfam" id="PF13041">
    <property type="entry name" value="PPR_2"/>
    <property type="match status" value="1"/>
</dbReference>
<feature type="region of interest" description="Disordered" evidence="4">
    <location>
        <begin position="429"/>
        <end position="454"/>
    </location>
</feature>
<comment type="caution">
    <text evidence="6">The sequence shown here is derived from an EMBL/GenBank/DDBJ whole genome shotgun (WGS) entry which is preliminary data.</text>
</comment>
<organism evidence="6 7">
    <name type="scientific">Polarella glacialis</name>
    <name type="common">Dinoflagellate</name>
    <dbReference type="NCBI Taxonomy" id="89957"/>
    <lineage>
        <taxon>Eukaryota</taxon>
        <taxon>Sar</taxon>
        <taxon>Alveolata</taxon>
        <taxon>Dinophyceae</taxon>
        <taxon>Suessiales</taxon>
        <taxon>Suessiaceae</taxon>
        <taxon>Polarella</taxon>
    </lineage>
</organism>
<accession>A0A813LZS6</accession>
<dbReference type="InterPro" id="IPR002885">
    <property type="entry name" value="PPR_rpt"/>
</dbReference>
<dbReference type="NCBIfam" id="TIGR00756">
    <property type="entry name" value="PPR"/>
    <property type="match status" value="1"/>
</dbReference>
<evidence type="ECO:0000256" key="5">
    <source>
        <dbReference type="SAM" id="Phobius"/>
    </source>
</evidence>
<evidence type="ECO:0000256" key="3">
    <source>
        <dbReference type="SAM" id="Coils"/>
    </source>
</evidence>
<dbReference type="PROSITE" id="PS51375">
    <property type="entry name" value="PPR"/>
    <property type="match status" value="2"/>
</dbReference>
<reference evidence="6" key="1">
    <citation type="submission" date="2021-02" db="EMBL/GenBank/DDBJ databases">
        <authorList>
            <person name="Dougan E. K."/>
            <person name="Rhodes N."/>
            <person name="Thang M."/>
            <person name="Chan C."/>
        </authorList>
    </citation>
    <scope>NUCLEOTIDE SEQUENCE</scope>
</reference>
<name>A0A813LZS6_POLGL</name>
<keyword evidence="1" id="KW-0677">Repeat</keyword>
<evidence type="ECO:0000313" key="7">
    <source>
        <dbReference type="Proteomes" id="UP000626109"/>
    </source>
</evidence>
<dbReference type="Gene3D" id="1.25.40.10">
    <property type="entry name" value="Tetratricopeptide repeat domain"/>
    <property type="match status" value="1"/>
</dbReference>
<feature type="transmembrane region" description="Helical" evidence="5">
    <location>
        <begin position="176"/>
        <end position="199"/>
    </location>
</feature>
<evidence type="ECO:0000256" key="1">
    <source>
        <dbReference type="ARBA" id="ARBA00022737"/>
    </source>
</evidence>
<gene>
    <name evidence="6" type="ORF">PGLA2088_LOCUS48546</name>
</gene>
<evidence type="ECO:0000256" key="4">
    <source>
        <dbReference type="SAM" id="MobiDB-lite"/>
    </source>
</evidence>
<evidence type="ECO:0000313" key="6">
    <source>
        <dbReference type="EMBL" id="CAE8736953.1"/>
    </source>
</evidence>
<feature type="repeat" description="PPR" evidence="2">
    <location>
        <begin position="52"/>
        <end position="86"/>
    </location>
</feature>